<organism evidence="1 2">
    <name type="scientific">Motilimonas cestriensis</name>
    <dbReference type="NCBI Taxonomy" id="2742685"/>
    <lineage>
        <taxon>Bacteria</taxon>
        <taxon>Pseudomonadati</taxon>
        <taxon>Pseudomonadota</taxon>
        <taxon>Gammaproteobacteria</taxon>
        <taxon>Alteromonadales</taxon>
        <taxon>Alteromonadales genera incertae sedis</taxon>
        <taxon>Motilimonas</taxon>
    </lineage>
</organism>
<accession>A0ABS8W689</accession>
<keyword evidence="2" id="KW-1185">Reference proteome</keyword>
<sequence>MKPKQRNPAHLENEMLLAKTLQVRPCKLGFFIHEKDILLRNIPFSHGRFLMTLLFKC</sequence>
<reference evidence="1 2" key="1">
    <citation type="journal article" date="2022" name="Environ. Microbiol. Rep.">
        <title>Eco-phylogenetic analyses reveal divergent evolution of vitamin B12 metabolism in the marine bacterial family 'Psychromonadaceae'.</title>
        <authorList>
            <person name="Jin X."/>
            <person name="Yang Y."/>
            <person name="Cao H."/>
            <person name="Gao B."/>
            <person name="Zhao Z."/>
        </authorList>
    </citation>
    <scope>NUCLEOTIDE SEQUENCE [LARGE SCALE GENOMIC DNA]</scope>
    <source>
        <strain evidence="1 2">MKS20</strain>
    </source>
</reference>
<protein>
    <submittedName>
        <fullName evidence="1">Uncharacterized protein</fullName>
    </submittedName>
</protein>
<proteinExistence type="predicted"/>
<dbReference type="RefSeq" id="WP_434340010.1">
    <property type="nucleotide sequence ID" value="NZ_CP170335.1"/>
</dbReference>
<evidence type="ECO:0000313" key="2">
    <source>
        <dbReference type="Proteomes" id="UP001201273"/>
    </source>
</evidence>
<comment type="caution">
    <text evidence="1">The sequence shown here is derived from an EMBL/GenBank/DDBJ whole genome shotgun (WGS) entry which is preliminary data.</text>
</comment>
<evidence type="ECO:0000313" key="1">
    <source>
        <dbReference type="EMBL" id="MCE2594496.1"/>
    </source>
</evidence>
<dbReference type="Proteomes" id="UP001201273">
    <property type="component" value="Unassembled WGS sequence"/>
</dbReference>
<gene>
    <name evidence="1" type="ORF">K6Y31_06685</name>
</gene>
<name>A0ABS8W689_9GAMM</name>
<dbReference type="EMBL" id="JAIMJA010000005">
    <property type="protein sequence ID" value="MCE2594496.1"/>
    <property type="molecule type" value="Genomic_DNA"/>
</dbReference>